<organism evidence="1 2">
    <name type="scientific">Nonomuraea mangrovi</name>
    <dbReference type="NCBI Taxonomy" id="2316207"/>
    <lineage>
        <taxon>Bacteria</taxon>
        <taxon>Bacillati</taxon>
        <taxon>Actinomycetota</taxon>
        <taxon>Actinomycetes</taxon>
        <taxon>Streptosporangiales</taxon>
        <taxon>Streptosporangiaceae</taxon>
        <taxon>Nonomuraea</taxon>
    </lineage>
</organism>
<keyword evidence="2" id="KW-1185">Reference proteome</keyword>
<dbReference type="Proteomes" id="UP001597368">
    <property type="component" value="Unassembled WGS sequence"/>
</dbReference>
<name>A0ABW4T6Z4_9ACTN</name>
<evidence type="ECO:0000313" key="2">
    <source>
        <dbReference type="Proteomes" id="UP001597368"/>
    </source>
</evidence>
<sequence length="130" mass="14468">MDSESRAAAGLLAAMSRAAAAFDELRHPFVRREPLTYFQPGGWTTGVLFTLPDGRAVRFSVSFAHSETFFHVSGEAMVEERALVELPTRSAENVHEALAMLEEQVGEVVSPARWLLEQLMEEIAEEVTEF</sequence>
<reference evidence="2" key="1">
    <citation type="journal article" date="2019" name="Int. J. Syst. Evol. Microbiol.">
        <title>The Global Catalogue of Microorganisms (GCM) 10K type strain sequencing project: providing services to taxonomists for standard genome sequencing and annotation.</title>
        <authorList>
            <consortium name="The Broad Institute Genomics Platform"/>
            <consortium name="The Broad Institute Genome Sequencing Center for Infectious Disease"/>
            <person name="Wu L."/>
            <person name="Ma J."/>
        </authorList>
    </citation>
    <scope>NUCLEOTIDE SEQUENCE [LARGE SCALE GENOMIC DNA]</scope>
    <source>
        <strain evidence="2">ICMP 6774ER</strain>
    </source>
</reference>
<comment type="caution">
    <text evidence="1">The sequence shown here is derived from an EMBL/GenBank/DDBJ whole genome shotgun (WGS) entry which is preliminary data.</text>
</comment>
<accession>A0ABW4T6Z4</accession>
<dbReference type="RefSeq" id="WP_379577750.1">
    <property type="nucleotide sequence ID" value="NZ_JBHUFV010000054.1"/>
</dbReference>
<dbReference type="EMBL" id="JBHUFV010000054">
    <property type="protein sequence ID" value="MFD1936979.1"/>
    <property type="molecule type" value="Genomic_DNA"/>
</dbReference>
<protein>
    <submittedName>
        <fullName evidence="1">Uncharacterized protein</fullName>
    </submittedName>
</protein>
<evidence type="ECO:0000313" key="1">
    <source>
        <dbReference type="EMBL" id="MFD1936979.1"/>
    </source>
</evidence>
<gene>
    <name evidence="1" type="ORF">ACFSKW_36475</name>
</gene>
<proteinExistence type="predicted"/>